<proteinExistence type="predicted"/>
<keyword evidence="2" id="KW-1185">Reference proteome</keyword>
<dbReference type="EMBL" id="NMUH01006231">
    <property type="protein sequence ID" value="MQM14776.1"/>
    <property type="molecule type" value="Genomic_DNA"/>
</dbReference>
<dbReference type="Proteomes" id="UP000652761">
    <property type="component" value="Unassembled WGS sequence"/>
</dbReference>
<name>A0A843X1I1_COLES</name>
<evidence type="ECO:0000313" key="2">
    <source>
        <dbReference type="Proteomes" id="UP000652761"/>
    </source>
</evidence>
<reference evidence="1" key="1">
    <citation type="submission" date="2017-07" db="EMBL/GenBank/DDBJ databases">
        <title>Taro Niue Genome Assembly and Annotation.</title>
        <authorList>
            <person name="Atibalentja N."/>
            <person name="Keating K."/>
            <person name="Fields C.J."/>
        </authorList>
    </citation>
    <scope>NUCLEOTIDE SEQUENCE</scope>
    <source>
        <strain evidence="1">Niue_2</strain>
        <tissue evidence="1">Leaf</tissue>
    </source>
</reference>
<evidence type="ECO:0000313" key="1">
    <source>
        <dbReference type="EMBL" id="MQM14776.1"/>
    </source>
</evidence>
<protein>
    <submittedName>
        <fullName evidence="1">Uncharacterized protein</fullName>
    </submittedName>
</protein>
<comment type="caution">
    <text evidence="1">The sequence shown here is derived from an EMBL/GenBank/DDBJ whole genome shotgun (WGS) entry which is preliminary data.</text>
</comment>
<gene>
    <name evidence="1" type="ORF">Taro_047711</name>
</gene>
<dbReference type="AlphaFoldDB" id="A0A843X1I1"/>
<organism evidence="1 2">
    <name type="scientific">Colocasia esculenta</name>
    <name type="common">Wild taro</name>
    <name type="synonym">Arum esculentum</name>
    <dbReference type="NCBI Taxonomy" id="4460"/>
    <lineage>
        <taxon>Eukaryota</taxon>
        <taxon>Viridiplantae</taxon>
        <taxon>Streptophyta</taxon>
        <taxon>Embryophyta</taxon>
        <taxon>Tracheophyta</taxon>
        <taxon>Spermatophyta</taxon>
        <taxon>Magnoliopsida</taxon>
        <taxon>Liliopsida</taxon>
        <taxon>Araceae</taxon>
        <taxon>Aroideae</taxon>
        <taxon>Colocasieae</taxon>
        <taxon>Colocasia</taxon>
    </lineage>
</organism>
<feature type="non-terminal residue" evidence="1">
    <location>
        <position position="1"/>
    </location>
</feature>
<accession>A0A843X1I1</accession>
<sequence length="125" mass="13353">CVFSEFAMCWPRPLFCSSSLGVVCGGTGVCGFLTSWCVRGPRWFCLWALDLVEVWDGYACGETLVSRGCSVLAALADKGLVIPTRPCSRGSCPYFLQEGTYCHRSLLSDGCGGVCLFSSSQGEGP</sequence>